<dbReference type="CDD" id="cd00088">
    <property type="entry name" value="HPT"/>
    <property type="match status" value="1"/>
</dbReference>
<feature type="domain" description="HPt" evidence="21">
    <location>
        <begin position="853"/>
        <end position="942"/>
    </location>
</feature>
<keyword evidence="8" id="KW-0812">Transmembrane</keyword>
<sequence>MIKCIWTVLVAVLFCCCMTTAYAQNSSPFTAKISEISALPDDKAQIKALDLFLSQTELSPLEKITVYFEISRIYYQNGQYQQTITQLNNALEVAKTHDLKLEQASAYNRLGVIHYLMGNNPSALLAYQYAEQLFVEIDEPLMRAKTYNNLGLVNAAMGSVEQALKYYQLAQPIYNELGSETDKVDILFNIAGLHLRLKQNDYAIKMLEQVITRRQALNDLVGLALGYGDLGAAYKNDGQFQLSEQYLQKSLQYYLDTGDAYNSASQYHNLAELYSLTGEIAKANEYATLAAQVAEQSSNKAAYAGSLYTQAKLAFIAKNFELALDFLHQSSEVSSEMMYRDQLKENLTLHALISASQLQPIKALRALQSYKDQVKDESDKQLQDKLTQYQALLDSEQLSQQVKQLKQTNRIDALSLAQTRTERNFTIVVAILLLVSTFLLFRRAISENAKLQLSEKVKQRSEELEEISKKLQRASEVKSQFLANMSHEIRTPLTAVMGQAELIINGDISADKVRDEVQVIYTNSLHLLELINDILDLTRIEANKLTLDKMPHNVVSLVSDVMQMFDEPARSKGLKFELIHHLPSPFYIEMDKFRLKQILINLCSNAVKFTDQGSVSLTVSETKFGLKFCIADTGIGMTQEQLGNIFNSFTQGDNTISRRFGGSGLGLCLSEQLANLMNSSISVDSELGHGSQFTLHLTCDQLFDYQEELSPAPLETVPQTLFEGVVLVAEDHEDNRRLISLMLEKLGFTVLCAENGKQAVEIALKTDIDIILLDIQMPEMDGIAAFKLLKECGCNTPIIALTANAMAHEVKQYYELGFNDHLKKPIERKLFIETLAKHLAQKELMEKAPELLEQIDMSDLIERFQSSFQQEALDLALAYSQGDFNQLGQQAHKIAGAAAMFQFEQLASAARYLEQVIKYEDFDEVAEAVESVKQYLTMEVQV</sequence>
<evidence type="ECO:0000259" key="19">
    <source>
        <dbReference type="PROSITE" id="PS50109"/>
    </source>
</evidence>
<feature type="repeat" description="TPR" evidence="16">
    <location>
        <begin position="64"/>
        <end position="97"/>
    </location>
</feature>
<dbReference type="PANTHER" id="PTHR43047:SF72">
    <property type="entry name" value="OSMOSENSING HISTIDINE PROTEIN KINASE SLN1"/>
    <property type="match status" value="1"/>
</dbReference>
<keyword evidence="5" id="KW-0997">Cell inner membrane</keyword>
<keyword evidence="18" id="KW-0732">Signal</keyword>
<comment type="subcellular location">
    <subcellularLocation>
        <location evidence="2">Cell inner membrane</location>
        <topology evidence="2">Multi-pass membrane protein</topology>
    </subcellularLocation>
</comment>
<keyword evidence="9" id="KW-0418">Kinase</keyword>
<reference evidence="22 23" key="1">
    <citation type="submission" date="2017-02" db="EMBL/GenBank/DDBJ databases">
        <title>Pseudoalteromonas ulvae TC14 Genome.</title>
        <authorList>
            <person name="Molmeret M."/>
        </authorList>
    </citation>
    <scope>NUCLEOTIDE SEQUENCE [LARGE SCALE GENOMIC DNA]</scope>
    <source>
        <strain evidence="22">TC14</strain>
    </source>
</reference>
<evidence type="ECO:0000256" key="14">
    <source>
        <dbReference type="PROSITE-ProRule" id="PRU00110"/>
    </source>
</evidence>
<evidence type="ECO:0000256" key="9">
    <source>
        <dbReference type="ARBA" id="ARBA00022777"/>
    </source>
</evidence>
<dbReference type="CDD" id="cd17546">
    <property type="entry name" value="REC_hyHK_CKI1_RcsC-like"/>
    <property type="match status" value="1"/>
</dbReference>
<feature type="domain" description="Response regulatory" evidence="20">
    <location>
        <begin position="725"/>
        <end position="839"/>
    </location>
</feature>
<feature type="signal peptide" evidence="18">
    <location>
        <begin position="1"/>
        <end position="23"/>
    </location>
</feature>
<dbReference type="PROSITE" id="PS50005">
    <property type="entry name" value="TPR"/>
    <property type="match status" value="1"/>
</dbReference>
<dbReference type="FunFam" id="3.30.565.10:FF:000010">
    <property type="entry name" value="Sensor histidine kinase RcsC"/>
    <property type="match status" value="1"/>
</dbReference>
<dbReference type="Gene3D" id="1.10.287.130">
    <property type="match status" value="1"/>
</dbReference>
<dbReference type="Pfam" id="PF01627">
    <property type="entry name" value="Hpt"/>
    <property type="match status" value="1"/>
</dbReference>
<keyword evidence="10" id="KW-0067">ATP-binding</keyword>
<dbReference type="InterPro" id="IPR036097">
    <property type="entry name" value="HisK_dim/P_sf"/>
</dbReference>
<dbReference type="SMART" id="SM00387">
    <property type="entry name" value="HATPase_c"/>
    <property type="match status" value="1"/>
</dbReference>
<dbReference type="PRINTS" id="PR00344">
    <property type="entry name" value="BCTRLSENSOR"/>
</dbReference>
<dbReference type="InterPro" id="IPR011990">
    <property type="entry name" value="TPR-like_helical_dom_sf"/>
</dbReference>
<feature type="modified residue" description="4-aspartylphosphate" evidence="15">
    <location>
        <position position="774"/>
    </location>
</feature>
<dbReference type="CDD" id="cd16922">
    <property type="entry name" value="HATPase_EvgS-ArcB-TorS-like"/>
    <property type="match status" value="1"/>
</dbReference>
<dbReference type="Pfam" id="PF13424">
    <property type="entry name" value="TPR_12"/>
    <property type="match status" value="1"/>
</dbReference>
<feature type="chain" id="PRO_5012941655" description="histidine kinase" evidence="18">
    <location>
        <begin position="24"/>
        <end position="942"/>
    </location>
</feature>
<evidence type="ECO:0000256" key="7">
    <source>
        <dbReference type="ARBA" id="ARBA00022679"/>
    </source>
</evidence>
<dbReference type="InterPro" id="IPR003594">
    <property type="entry name" value="HATPase_dom"/>
</dbReference>
<dbReference type="GO" id="GO:0000155">
    <property type="term" value="F:phosphorelay sensor kinase activity"/>
    <property type="evidence" value="ECO:0007669"/>
    <property type="project" value="InterPro"/>
</dbReference>
<organism evidence="22 23">
    <name type="scientific">Pseudoalteromonas ulvae</name>
    <dbReference type="NCBI Taxonomy" id="107327"/>
    <lineage>
        <taxon>Bacteria</taxon>
        <taxon>Pseudomonadati</taxon>
        <taxon>Pseudomonadota</taxon>
        <taxon>Gammaproteobacteria</taxon>
        <taxon>Alteromonadales</taxon>
        <taxon>Pseudoalteromonadaceae</taxon>
        <taxon>Pseudoalteromonas</taxon>
    </lineage>
</organism>
<dbReference type="SUPFAM" id="SSF52172">
    <property type="entry name" value="CheY-like"/>
    <property type="match status" value="1"/>
</dbReference>
<dbReference type="GO" id="GO:0009927">
    <property type="term" value="F:histidine phosphotransfer kinase activity"/>
    <property type="evidence" value="ECO:0007669"/>
    <property type="project" value="TreeGrafter"/>
</dbReference>
<keyword evidence="12" id="KW-0902">Two-component regulatory system</keyword>
<dbReference type="InterPro" id="IPR008207">
    <property type="entry name" value="Sig_transdc_His_kin_Hpt_dom"/>
</dbReference>
<evidence type="ECO:0000256" key="6">
    <source>
        <dbReference type="ARBA" id="ARBA00022553"/>
    </source>
</evidence>
<dbReference type="SUPFAM" id="SSF47384">
    <property type="entry name" value="Homodimeric domain of signal transducing histidine kinase"/>
    <property type="match status" value="1"/>
</dbReference>
<dbReference type="Gene3D" id="1.25.40.10">
    <property type="entry name" value="Tetratricopeptide repeat domain"/>
    <property type="match status" value="2"/>
</dbReference>
<dbReference type="GO" id="GO:0005886">
    <property type="term" value="C:plasma membrane"/>
    <property type="evidence" value="ECO:0007669"/>
    <property type="project" value="UniProtKB-SubCell"/>
</dbReference>
<keyword evidence="23" id="KW-1185">Reference proteome</keyword>
<keyword evidence="17" id="KW-0175">Coiled coil</keyword>
<evidence type="ECO:0000259" key="20">
    <source>
        <dbReference type="PROSITE" id="PS50110"/>
    </source>
</evidence>
<dbReference type="Gene3D" id="3.30.565.10">
    <property type="entry name" value="Histidine kinase-like ATPase, C-terminal domain"/>
    <property type="match status" value="1"/>
</dbReference>
<dbReference type="Pfam" id="PF00072">
    <property type="entry name" value="Response_reg"/>
    <property type="match status" value="1"/>
</dbReference>
<name>A0A244CKS0_PSEDV</name>
<dbReference type="PROSITE" id="PS50110">
    <property type="entry name" value="RESPONSE_REGULATORY"/>
    <property type="match status" value="1"/>
</dbReference>
<dbReference type="Gene3D" id="1.20.120.160">
    <property type="entry name" value="HPT domain"/>
    <property type="match status" value="1"/>
</dbReference>
<dbReference type="Pfam" id="PF00512">
    <property type="entry name" value="HisKA"/>
    <property type="match status" value="1"/>
</dbReference>
<dbReference type="CDD" id="cd00082">
    <property type="entry name" value="HisKA"/>
    <property type="match status" value="1"/>
</dbReference>
<dbReference type="InterPro" id="IPR003661">
    <property type="entry name" value="HisK_dim/P_dom"/>
</dbReference>
<dbReference type="InterPro" id="IPR001789">
    <property type="entry name" value="Sig_transdc_resp-reg_receiver"/>
</dbReference>
<evidence type="ECO:0000259" key="21">
    <source>
        <dbReference type="PROSITE" id="PS50894"/>
    </source>
</evidence>
<keyword evidence="11" id="KW-1133">Transmembrane helix</keyword>
<protein>
    <recommendedName>
        <fullName evidence="3">histidine kinase</fullName>
        <ecNumber evidence="3">2.7.13.3</ecNumber>
    </recommendedName>
</protein>
<dbReference type="Proteomes" id="UP000194841">
    <property type="component" value="Unassembled WGS sequence"/>
</dbReference>
<keyword evidence="10" id="KW-0547">Nucleotide-binding</keyword>
<dbReference type="EC" id="2.7.13.3" evidence="3"/>
<comment type="catalytic activity">
    <reaction evidence="1">
        <text>ATP + protein L-histidine = ADP + protein N-phospho-L-histidine.</text>
        <dbReference type="EC" id="2.7.13.3"/>
    </reaction>
</comment>
<evidence type="ECO:0000256" key="13">
    <source>
        <dbReference type="ARBA" id="ARBA00023136"/>
    </source>
</evidence>
<evidence type="ECO:0000313" key="23">
    <source>
        <dbReference type="Proteomes" id="UP000194841"/>
    </source>
</evidence>
<dbReference type="SMART" id="SM00448">
    <property type="entry name" value="REC"/>
    <property type="match status" value="1"/>
</dbReference>
<evidence type="ECO:0000256" key="18">
    <source>
        <dbReference type="SAM" id="SignalP"/>
    </source>
</evidence>
<dbReference type="SMART" id="SM00028">
    <property type="entry name" value="TPR"/>
    <property type="match status" value="7"/>
</dbReference>
<evidence type="ECO:0000256" key="2">
    <source>
        <dbReference type="ARBA" id="ARBA00004429"/>
    </source>
</evidence>
<dbReference type="InterPro" id="IPR005467">
    <property type="entry name" value="His_kinase_dom"/>
</dbReference>
<evidence type="ECO:0000256" key="15">
    <source>
        <dbReference type="PROSITE-ProRule" id="PRU00169"/>
    </source>
</evidence>
<keyword evidence="4" id="KW-1003">Cell membrane</keyword>
<dbReference type="AlphaFoldDB" id="A0A244CKS0"/>
<keyword evidence="13" id="KW-0472">Membrane</keyword>
<dbReference type="PROSITE" id="PS50109">
    <property type="entry name" value="HIS_KIN"/>
    <property type="match status" value="1"/>
</dbReference>
<dbReference type="EMBL" id="MWPV01000009">
    <property type="protein sequence ID" value="OUL55880.1"/>
    <property type="molecule type" value="Genomic_DNA"/>
</dbReference>
<dbReference type="SUPFAM" id="SSF47226">
    <property type="entry name" value="Histidine-containing phosphotransfer domain, HPT domain"/>
    <property type="match status" value="1"/>
</dbReference>
<dbReference type="InterPro" id="IPR036890">
    <property type="entry name" value="HATPase_C_sf"/>
</dbReference>
<evidence type="ECO:0000256" key="8">
    <source>
        <dbReference type="ARBA" id="ARBA00022692"/>
    </source>
</evidence>
<accession>A0A244CKS0</accession>
<dbReference type="OrthoDB" id="9810730at2"/>
<dbReference type="PROSITE" id="PS50894">
    <property type="entry name" value="HPT"/>
    <property type="match status" value="1"/>
</dbReference>
<evidence type="ECO:0000256" key="10">
    <source>
        <dbReference type="ARBA" id="ARBA00022840"/>
    </source>
</evidence>
<dbReference type="InterPro" id="IPR004358">
    <property type="entry name" value="Sig_transdc_His_kin-like_C"/>
</dbReference>
<dbReference type="Pfam" id="PF02518">
    <property type="entry name" value="HATPase_c"/>
    <property type="match status" value="1"/>
</dbReference>
<dbReference type="SUPFAM" id="SSF55874">
    <property type="entry name" value="ATPase domain of HSP90 chaperone/DNA topoisomerase II/histidine kinase"/>
    <property type="match status" value="1"/>
</dbReference>
<dbReference type="FunFam" id="1.10.287.130:FF:000001">
    <property type="entry name" value="Two-component sensor histidine kinase"/>
    <property type="match status" value="1"/>
</dbReference>
<evidence type="ECO:0000313" key="22">
    <source>
        <dbReference type="EMBL" id="OUL55880.1"/>
    </source>
</evidence>
<comment type="caution">
    <text evidence="22">The sequence shown here is derived from an EMBL/GenBank/DDBJ whole genome shotgun (WGS) entry which is preliminary data.</text>
</comment>
<dbReference type="SUPFAM" id="SSF48452">
    <property type="entry name" value="TPR-like"/>
    <property type="match status" value="2"/>
</dbReference>
<evidence type="ECO:0000256" key="17">
    <source>
        <dbReference type="SAM" id="Coils"/>
    </source>
</evidence>
<proteinExistence type="predicted"/>
<evidence type="ECO:0000256" key="4">
    <source>
        <dbReference type="ARBA" id="ARBA00022475"/>
    </source>
</evidence>
<evidence type="ECO:0000256" key="12">
    <source>
        <dbReference type="ARBA" id="ARBA00023012"/>
    </source>
</evidence>
<dbReference type="InterPro" id="IPR036641">
    <property type="entry name" value="HPT_dom_sf"/>
</dbReference>
<evidence type="ECO:0000256" key="11">
    <source>
        <dbReference type="ARBA" id="ARBA00022989"/>
    </source>
</evidence>
<evidence type="ECO:0000256" key="5">
    <source>
        <dbReference type="ARBA" id="ARBA00022519"/>
    </source>
</evidence>
<dbReference type="InterPro" id="IPR011006">
    <property type="entry name" value="CheY-like_superfamily"/>
</dbReference>
<gene>
    <name evidence="22" type="ORF">B1199_20590</name>
</gene>
<feature type="domain" description="Histidine kinase" evidence="19">
    <location>
        <begin position="484"/>
        <end position="701"/>
    </location>
</feature>
<evidence type="ECO:0000256" key="1">
    <source>
        <dbReference type="ARBA" id="ARBA00000085"/>
    </source>
</evidence>
<dbReference type="PANTHER" id="PTHR43047">
    <property type="entry name" value="TWO-COMPONENT HISTIDINE PROTEIN KINASE"/>
    <property type="match status" value="1"/>
</dbReference>
<keyword evidence="16" id="KW-0802">TPR repeat</keyword>
<feature type="coiled-coil region" evidence="17">
    <location>
        <begin position="450"/>
        <end position="477"/>
    </location>
</feature>
<dbReference type="Gene3D" id="3.40.50.2300">
    <property type="match status" value="1"/>
</dbReference>
<evidence type="ECO:0000256" key="16">
    <source>
        <dbReference type="PROSITE-ProRule" id="PRU00339"/>
    </source>
</evidence>
<dbReference type="InterPro" id="IPR019734">
    <property type="entry name" value="TPR_rpt"/>
</dbReference>
<feature type="modified residue" description="Phosphohistidine" evidence="14">
    <location>
        <position position="892"/>
    </location>
</feature>
<keyword evidence="7" id="KW-0808">Transferase</keyword>
<dbReference type="SMART" id="SM00388">
    <property type="entry name" value="HisKA"/>
    <property type="match status" value="1"/>
</dbReference>
<evidence type="ECO:0000256" key="3">
    <source>
        <dbReference type="ARBA" id="ARBA00012438"/>
    </source>
</evidence>
<keyword evidence="6 15" id="KW-0597">Phosphoprotein</keyword>